<name>A0A3B1BUZ8_9ZZZZ</name>
<dbReference type="EMBL" id="UOGB01000014">
    <property type="protein sequence ID" value="VAX15368.1"/>
    <property type="molecule type" value="Genomic_DNA"/>
</dbReference>
<dbReference type="SUPFAM" id="SSF53850">
    <property type="entry name" value="Periplasmic binding protein-like II"/>
    <property type="match status" value="1"/>
</dbReference>
<reference evidence="1" key="1">
    <citation type="submission" date="2018-06" db="EMBL/GenBank/DDBJ databases">
        <authorList>
            <person name="Zhirakovskaya E."/>
        </authorList>
    </citation>
    <scope>NUCLEOTIDE SEQUENCE</scope>
</reference>
<dbReference type="AlphaFoldDB" id="A0A3B1BUZ8"/>
<protein>
    <submittedName>
        <fullName evidence="1">Uncharacterized protein</fullName>
    </submittedName>
</protein>
<gene>
    <name evidence="1" type="ORF">MNBD_NITROSPINAE03-1289</name>
</gene>
<evidence type="ECO:0000313" key="1">
    <source>
        <dbReference type="EMBL" id="VAX15368.1"/>
    </source>
</evidence>
<organism evidence="1">
    <name type="scientific">hydrothermal vent metagenome</name>
    <dbReference type="NCBI Taxonomy" id="652676"/>
    <lineage>
        <taxon>unclassified sequences</taxon>
        <taxon>metagenomes</taxon>
        <taxon>ecological metagenomes</taxon>
    </lineage>
</organism>
<sequence length="271" mass="30736">MTLNNHRLPVAGASNYTLKASIFFLTSLTLFTQNLSYSQTPEKTAQAQTTIVLNTFARPPLSNPFQTGMADLIFIEAFRRLGITVIVVHLPAERALINANKGIDDGDFVRVGGLSKLYPNLVQVPEKIMNFEFVAFSRKTNIRTESWESLKPYSIGIIRGWKILEENVVGASWLTQVADPYLLFTLIENDRADIILYERLEGYGMIKEMEMDDVKALEPPLVTKEMFLYLHKKHSALSLPLAKTLRKMKMDGSYVRIISESLKSYLPKKNN</sequence>
<proteinExistence type="predicted"/>
<accession>A0A3B1BUZ8</accession>
<dbReference type="Gene3D" id="3.40.190.10">
    <property type="entry name" value="Periplasmic binding protein-like II"/>
    <property type="match status" value="2"/>
</dbReference>